<dbReference type="Proteomes" id="UP000077051">
    <property type="component" value="Unassembled WGS sequence"/>
</dbReference>
<dbReference type="AlphaFoldDB" id="A0A168P8B3"/>
<protein>
    <submittedName>
        <fullName evidence="2">Uncharacterized protein</fullName>
    </submittedName>
</protein>
<dbReference type="EMBL" id="AMYB01000001">
    <property type="protein sequence ID" value="OAD07324.1"/>
    <property type="molecule type" value="Genomic_DNA"/>
</dbReference>
<comment type="caution">
    <text evidence="2">The sequence shown here is derived from an EMBL/GenBank/DDBJ whole genome shotgun (WGS) entry which is preliminary data.</text>
</comment>
<sequence length="300" mass="34945">MQEPKPKIHVDMIGAFFDPLSRVFIECGPDDQKAMMEASYKLLEYMETVITKESSILYLDGRPTIERNNAYTRRLTRQLTRQQRLEEELAKLETQRNGTHLAKLDYKARKLFRFTEDMKRAFFQAATESAWTIITAHGEAEVEIGKRGGTVLSEDSDMFFYPNSQVVNWPSKHRFYVYRKYSILERLQISNNAFTVLGIISANDYDYNCYFKLGTLVSNEFSFYQIVKRIDSSNPGMSVKGILDAFIAEMNLKTSEAISSDYYSKSYRVFALQEQHLLPYSYDIRLGYLNTASYYLKQLK</sequence>
<evidence type="ECO:0000313" key="2">
    <source>
        <dbReference type="EMBL" id="OAD07324.1"/>
    </source>
</evidence>
<dbReference type="Gene3D" id="3.40.50.1010">
    <property type="entry name" value="5'-nuclease"/>
    <property type="match status" value="1"/>
</dbReference>
<evidence type="ECO:0000256" key="1">
    <source>
        <dbReference type="SAM" id="Coils"/>
    </source>
</evidence>
<dbReference type="OrthoDB" id="2423903at2759"/>
<proteinExistence type="predicted"/>
<evidence type="ECO:0000313" key="3">
    <source>
        <dbReference type="Proteomes" id="UP000077051"/>
    </source>
</evidence>
<name>A0A168P8B3_MUCCL</name>
<gene>
    <name evidence="2" type="ORF">MUCCIDRAFT_77702</name>
</gene>
<accession>A0A168P8B3</accession>
<organism evidence="2 3">
    <name type="scientific">Mucor lusitanicus CBS 277.49</name>
    <dbReference type="NCBI Taxonomy" id="747725"/>
    <lineage>
        <taxon>Eukaryota</taxon>
        <taxon>Fungi</taxon>
        <taxon>Fungi incertae sedis</taxon>
        <taxon>Mucoromycota</taxon>
        <taxon>Mucoromycotina</taxon>
        <taxon>Mucoromycetes</taxon>
        <taxon>Mucorales</taxon>
        <taxon>Mucorineae</taxon>
        <taxon>Mucoraceae</taxon>
        <taxon>Mucor</taxon>
    </lineage>
</organism>
<feature type="coiled-coil region" evidence="1">
    <location>
        <begin position="68"/>
        <end position="102"/>
    </location>
</feature>
<reference evidence="2 3" key="1">
    <citation type="submission" date="2015-06" db="EMBL/GenBank/DDBJ databases">
        <title>Expansion of signal transduction pathways in fungi by whole-genome duplication.</title>
        <authorList>
            <consortium name="DOE Joint Genome Institute"/>
            <person name="Corrochano L.M."/>
            <person name="Kuo A."/>
            <person name="Marcet-Houben M."/>
            <person name="Polaino S."/>
            <person name="Salamov A."/>
            <person name="Villalobos J.M."/>
            <person name="Alvarez M.I."/>
            <person name="Avalos J."/>
            <person name="Benito E.P."/>
            <person name="Benoit I."/>
            <person name="Burger G."/>
            <person name="Camino L.P."/>
            <person name="Canovas D."/>
            <person name="Cerda-Olmedo E."/>
            <person name="Cheng J.-F."/>
            <person name="Dominguez A."/>
            <person name="Elias M."/>
            <person name="Eslava A.P."/>
            <person name="Glaser F."/>
            <person name="Grimwood J."/>
            <person name="Gutierrez G."/>
            <person name="Heitman J."/>
            <person name="Henrissat B."/>
            <person name="Iturriaga E.A."/>
            <person name="Lang B.F."/>
            <person name="Lavin J.L."/>
            <person name="Lee S."/>
            <person name="Li W."/>
            <person name="Lindquist E."/>
            <person name="Lopez-Garcia S."/>
            <person name="Luque E.M."/>
            <person name="Marcos A.T."/>
            <person name="Martin J."/>
            <person name="Mccluskey K."/>
            <person name="Medina H.R."/>
            <person name="Miralles-Duran A."/>
            <person name="Miyazaki A."/>
            <person name="Munoz-Torres E."/>
            <person name="Oguiza J.A."/>
            <person name="Ohm R."/>
            <person name="Olmedo M."/>
            <person name="Orejas M."/>
            <person name="Ortiz-Castellanos L."/>
            <person name="Pisabarro A.G."/>
            <person name="Rodriguez-Romero J."/>
            <person name="Ruiz-Herrera J."/>
            <person name="Ruiz-Vazquez R."/>
            <person name="Sanz C."/>
            <person name="Schackwitz W."/>
            <person name="Schmutz J."/>
            <person name="Shahriari M."/>
            <person name="Shelest E."/>
            <person name="Silva-Franco F."/>
            <person name="Soanes D."/>
            <person name="Syed K."/>
            <person name="Tagua V.G."/>
            <person name="Talbot N.J."/>
            <person name="Thon M."/>
            <person name="De Vries R.P."/>
            <person name="Wiebenga A."/>
            <person name="Yadav J.S."/>
            <person name="Braun E.L."/>
            <person name="Baker S."/>
            <person name="Garre V."/>
            <person name="Horwitz B."/>
            <person name="Torres-Martinez S."/>
            <person name="Idnurm A."/>
            <person name="Herrera-Estrella A."/>
            <person name="Gabaldon T."/>
            <person name="Grigoriev I.V."/>
        </authorList>
    </citation>
    <scope>NUCLEOTIDE SEQUENCE [LARGE SCALE GENOMIC DNA]</scope>
    <source>
        <strain evidence="2 3">CBS 277.49</strain>
    </source>
</reference>
<keyword evidence="3" id="KW-1185">Reference proteome</keyword>
<dbReference type="InterPro" id="IPR029060">
    <property type="entry name" value="PIN-like_dom_sf"/>
</dbReference>
<keyword evidence="1" id="KW-0175">Coiled coil</keyword>
<dbReference type="SUPFAM" id="SSF88723">
    <property type="entry name" value="PIN domain-like"/>
    <property type="match status" value="1"/>
</dbReference>
<dbReference type="VEuPathDB" id="FungiDB:MUCCIDRAFT_77702"/>